<feature type="domain" description="Protein FecR C-terminal" evidence="2">
    <location>
        <begin position="254"/>
        <end position="320"/>
    </location>
</feature>
<dbReference type="EMBL" id="VWAK01000041">
    <property type="protein sequence ID" value="KAA5227902.1"/>
    <property type="molecule type" value="Genomic_DNA"/>
</dbReference>
<evidence type="ECO:0000259" key="2">
    <source>
        <dbReference type="Pfam" id="PF16344"/>
    </source>
</evidence>
<dbReference type="Pfam" id="PF04773">
    <property type="entry name" value="FecR"/>
    <property type="match status" value="1"/>
</dbReference>
<dbReference type="Proteomes" id="UP000421791">
    <property type="component" value="Unassembled WGS sequence"/>
</dbReference>
<evidence type="ECO:0000313" key="7">
    <source>
        <dbReference type="Proteomes" id="UP000421791"/>
    </source>
</evidence>
<dbReference type="EMBL" id="VWAG01000038">
    <property type="protein sequence ID" value="KAA5254166.1"/>
    <property type="molecule type" value="Genomic_DNA"/>
</dbReference>
<dbReference type="Pfam" id="PF16344">
    <property type="entry name" value="FecR_C"/>
    <property type="match status" value="1"/>
</dbReference>
<dbReference type="Proteomes" id="UP000095517">
    <property type="component" value="Unassembled WGS sequence"/>
</dbReference>
<evidence type="ECO:0000313" key="8">
    <source>
        <dbReference type="Proteomes" id="UP000440198"/>
    </source>
</evidence>
<dbReference type="InterPro" id="IPR012373">
    <property type="entry name" value="Ferrdict_sens_TM"/>
</dbReference>
<dbReference type="InterPro" id="IPR006860">
    <property type="entry name" value="FecR"/>
</dbReference>
<reference evidence="7 8" key="2">
    <citation type="journal article" date="2019" name="Nat. Med.">
        <title>A library of human gut bacterial isolates paired with longitudinal multiomics data enables mechanistic microbiome research.</title>
        <authorList>
            <person name="Poyet M."/>
            <person name="Groussin M."/>
            <person name="Gibbons S.M."/>
            <person name="Avila-Pacheco J."/>
            <person name="Jiang X."/>
            <person name="Kearney S.M."/>
            <person name="Perrotta A.R."/>
            <person name="Berdy B."/>
            <person name="Zhao S."/>
            <person name="Lieberman T.D."/>
            <person name="Swanson P.K."/>
            <person name="Smith M."/>
            <person name="Roesemann S."/>
            <person name="Alexander J.E."/>
            <person name="Rich S.A."/>
            <person name="Livny J."/>
            <person name="Vlamakis H."/>
            <person name="Clish C."/>
            <person name="Bullock K."/>
            <person name="Deik A."/>
            <person name="Scott J."/>
            <person name="Pierce K.A."/>
            <person name="Xavier R.J."/>
            <person name="Alm E.J."/>
        </authorList>
    </citation>
    <scope>NUCLEOTIDE SEQUENCE [LARGE SCALE GENOMIC DNA]</scope>
    <source>
        <strain evidence="5 8">BIOML-A2</strain>
        <strain evidence="4 7">BIOML-A6</strain>
    </source>
</reference>
<reference evidence="3 6" key="1">
    <citation type="submission" date="2015-09" db="EMBL/GenBank/DDBJ databases">
        <authorList>
            <consortium name="Pathogen Informatics"/>
        </authorList>
    </citation>
    <scope>NUCLEOTIDE SEQUENCE [LARGE SCALE GENOMIC DNA]</scope>
    <source>
        <strain evidence="3 6">2789STDY5608840</strain>
    </source>
</reference>
<evidence type="ECO:0000313" key="5">
    <source>
        <dbReference type="EMBL" id="KAA5254166.1"/>
    </source>
</evidence>
<organism evidence="3 6">
    <name type="scientific">Bacteroides finegoldii</name>
    <dbReference type="NCBI Taxonomy" id="338188"/>
    <lineage>
        <taxon>Bacteria</taxon>
        <taxon>Pseudomonadati</taxon>
        <taxon>Bacteroidota</taxon>
        <taxon>Bacteroidia</taxon>
        <taxon>Bacteroidales</taxon>
        <taxon>Bacteroidaceae</taxon>
        <taxon>Bacteroides</taxon>
    </lineage>
</organism>
<keyword evidence="8" id="KW-1185">Reference proteome</keyword>
<evidence type="ECO:0000259" key="1">
    <source>
        <dbReference type="Pfam" id="PF04773"/>
    </source>
</evidence>
<evidence type="ECO:0000313" key="3">
    <source>
        <dbReference type="EMBL" id="CUO31488.1"/>
    </source>
</evidence>
<dbReference type="InterPro" id="IPR032508">
    <property type="entry name" value="FecR_C"/>
</dbReference>
<feature type="domain" description="FecR protein" evidence="1">
    <location>
        <begin position="119"/>
        <end position="210"/>
    </location>
</feature>
<protein>
    <submittedName>
        <fullName evidence="3">Fe2+-dicitrate sensor, membrane component</fullName>
    </submittedName>
    <submittedName>
        <fullName evidence="4">FecR family protein</fullName>
    </submittedName>
</protein>
<evidence type="ECO:0000313" key="6">
    <source>
        <dbReference type="Proteomes" id="UP000095517"/>
    </source>
</evidence>
<dbReference type="PANTHER" id="PTHR30273:SF2">
    <property type="entry name" value="PROTEIN FECR"/>
    <property type="match status" value="1"/>
</dbReference>
<dbReference type="GeneID" id="92990349"/>
<dbReference type="EMBL" id="CYZH01000008">
    <property type="protein sequence ID" value="CUO31488.1"/>
    <property type="molecule type" value="Genomic_DNA"/>
</dbReference>
<dbReference type="PIRSF" id="PIRSF018266">
    <property type="entry name" value="FecR"/>
    <property type="match status" value="1"/>
</dbReference>
<dbReference type="GO" id="GO:0016989">
    <property type="term" value="F:sigma factor antagonist activity"/>
    <property type="evidence" value="ECO:0007669"/>
    <property type="project" value="TreeGrafter"/>
</dbReference>
<dbReference type="STRING" id="338188.ERS852397_01763"/>
<accession>A0A174E4Q3</accession>
<dbReference type="Proteomes" id="UP000440198">
    <property type="component" value="Unassembled WGS sequence"/>
</dbReference>
<proteinExistence type="predicted"/>
<dbReference type="Gene3D" id="2.60.120.1440">
    <property type="match status" value="1"/>
</dbReference>
<dbReference type="Gene3D" id="3.55.50.30">
    <property type="match status" value="1"/>
</dbReference>
<evidence type="ECO:0000313" key="4">
    <source>
        <dbReference type="EMBL" id="KAA5227902.1"/>
    </source>
</evidence>
<name>A0A174E4Q3_9BACE</name>
<sequence length="323" mass="37134">MKNNLLQVLLRRFFSARISPAEYTVLKSEVQKATDEAMDSALDILWKEQNLQIPVMDDAVKFRVLNNIQNQITDNKPSHNFSWTRIAATILIPLLVSAASFYYFSGKFNRQEDVFTVFAERGQKTQIFLPDGTQVWLNSDSYLSYSSVFNRDNREVTLKGEAFFDVTKDDEHSFTVKAEGINIVVHGTAFNVSAYPDEEMATVSLLRGAVTVENAVERVQLEPGQQVQIPRDRQSWKLFPCDVEMECLWTQNMLRFENTPAVEVFAKLEKWYGVNIHVENSDSSVKYGFVLKSESLREILDLINRITAIDYQINGEEVNIRYK</sequence>
<dbReference type="PANTHER" id="PTHR30273">
    <property type="entry name" value="PERIPLASMIC SIGNAL SENSOR AND SIGMA FACTOR ACTIVATOR FECR-RELATED"/>
    <property type="match status" value="1"/>
</dbReference>
<dbReference type="AlphaFoldDB" id="A0A174E4Q3"/>
<dbReference type="RefSeq" id="WP_007748631.1">
    <property type="nucleotide sequence ID" value="NZ_CABIXA010000008.1"/>
</dbReference>
<gene>
    <name evidence="3" type="ORF">ERS852397_01763</name>
    <name evidence="5" type="ORF">F2Z09_16610</name>
    <name evidence="4" type="ORF">F2Z22_18285</name>
</gene>